<dbReference type="KEGG" id="fau:Fraau_2652"/>
<dbReference type="Pfam" id="PF04306">
    <property type="entry name" value="DUF456"/>
    <property type="match status" value="1"/>
</dbReference>
<evidence type="ECO:0000313" key="3">
    <source>
        <dbReference type="Proteomes" id="UP000005234"/>
    </source>
</evidence>
<organism evidence="2 3">
    <name type="scientific">Frateuria aurantia (strain ATCC 33424 / DSM 6220 / KCTC 2777 / LMG 1558 / NBRC 3245 / NCIMB 13370)</name>
    <name type="common">Acetobacter aurantius</name>
    <dbReference type="NCBI Taxonomy" id="767434"/>
    <lineage>
        <taxon>Bacteria</taxon>
        <taxon>Pseudomonadati</taxon>
        <taxon>Pseudomonadota</taxon>
        <taxon>Gammaproteobacteria</taxon>
        <taxon>Lysobacterales</taxon>
        <taxon>Rhodanobacteraceae</taxon>
        <taxon>Frateuria</taxon>
    </lineage>
</organism>
<evidence type="ECO:0000256" key="1">
    <source>
        <dbReference type="SAM" id="Phobius"/>
    </source>
</evidence>
<keyword evidence="1" id="KW-1133">Transmembrane helix</keyword>
<dbReference type="AlphaFoldDB" id="H8KYW5"/>
<feature type="transmembrane region" description="Helical" evidence="1">
    <location>
        <begin position="48"/>
        <end position="72"/>
    </location>
</feature>
<protein>
    <recommendedName>
        <fullName evidence="4">DUF456 domain-containing protein</fullName>
    </recommendedName>
</protein>
<gene>
    <name evidence="2" type="ordered locus">Fraau_2652</name>
</gene>
<dbReference type="Proteomes" id="UP000005234">
    <property type="component" value="Chromosome"/>
</dbReference>
<dbReference type="PANTHER" id="PTHR39165:SF1">
    <property type="entry name" value="DUF456 DOMAIN-CONTAINING PROTEIN"/>
    <property type="match status" value="1"/>
</dbReference>
<dbReference type="EMBL" id="CP003350">
    <property type="protein sequence ID" value="AFC86995.1"/>
    <property type="molecule type" value="Genomic_DNA"/>
</dbReference>
<dbReference type="RefSeq" id="WP_014403998.1">
    <property type="nucleotide sequence ID" value="NC_017033.1"/>
</dbReference>
<proteinExistence type="predicted"/>
<keyword evidence="1" id="KW-0812">Transmembrane</keyword>
<feature type="transmembrane region" description="Helical" evidence="1">
    <location>
        <begin position="84"/>
        <end position="112"/>
    </location>
</feature>
<evidence type="ECO:0000313" key="2">
    <source>
        <dbReference type="EMBL" id="AFC86995.1"/>
    </source>
</evidence>
<name>H8KYW5_FRAAD</name>
<dbReference type="InterPro" id="IPR007403">
    <property type="entry name" value="DUF456"/>
</dbReference>
<sequence length="163" mass="16494">MTIALAILALALIIGGLAGTVVPALPGIPMLFGGIWLAAVLDDYHHLPVAWLVVIALVGLVGVACDFIAGSLGAKRIGATPEALWGAGIGTVAGLFFGLPGLILGPFLGALLGEFSTGRSVLRSTHVGLSTWLGLLLGALAKLVLSLIMLALALAGWLWNRGG</sequence>
<dbReference type="STRING" id="767434.Fraau_2652"/>
<dbReference type="eggNOG" id="COG2839">
    <property type="taxonomic scope" value="Bacteria"/>
</dbReference>
<feature type="transmembrane region" description="Helical" evidence="1">
    <location>
        <begin position="132"/>
        <end position="159"/>
    </location>
</feature>
<reference evidence="2" key="1">
    <citation type="submission" date="2012-02" db="EMBL/GenBank/DDBJ databases">
        <title>The complete genome of Frateuria aurantia DSM 6220.</title>
        <authorList>
            <consortium name="US DOE Joint Genome Institute (JGI-PGF)"/>
            <person name="Lucas S."/>
            <person name="Copeland A."/>
            <person name="Lapidus A."/>
            <person name="Glavina del Rio T."/>
            <person name="Dalin E."/>
            <person name="Tice H."/>
            <person name="Bruce D."/>
            <person name="Goodwin L."/>
            <person name="Pitluck S."/>
            <person name="Peters L."/>
            <person name="Ovchinnikova G."/>
            <person name="Teshima H."/>
            <person name="Kyrpides N."/>
            <person name="Mavromatis K."/>
            <person name="Ivanova N."/>
            <person name="Brettin T."/>
            <person name="Detter J.C."/>
            <person name="Han C."/>
            <person name="Larimer F."/>
            <person name="Land M."/>
            <person name="Hauser L."/>
            <person name="Markowitz V."/>
            <person name="Cheng J.-F."/>
            <person name="Hugenholtz P."/>
            <person name="Woyke T."/>
            <person name="Wu D."/>
            <person name="Brambilla E."/>
            <person name="Klenk H.-P."/>
            <person name="Eisen J.A."/>
        </authorList>
    </citation>
    <scope>NUCLEOTIDE SEQUENCE</scope>
    <source>
        <strain evidence="2">DSM 6220</strain>
    </source>
</reference>
<dbReference type="PANTHER" id="PTHR39165">
    <property type="entry name" value="IG HYPOTHETICAL 17883"/>
    <property type="match status" value="1"/>
</dbReference>
<dbReference type="HOGENOM" id="CLU_109297_0_0_6"/>
<accession>H8KYW5</accession>
<keyword evidence="3" id="KW-1185">Reference proteome</keyword>
<evidence type="ECO:0008006" key="4">
    <source>
        <dbReference type="Google" id="ProtNLM"/>
    </source>
</evidence>
<keyword evidence="1" id="KW-0472">Membrane</keyword>